<keyword evidence="3" id="KW-1185">Reference proteome</keyword>
<evidence type="ECO:0000256" key="1">
    <source>
        <dbReference type="SAM" id="MobiDB-lite"/>
    </source>
</evidence>
<proteinExistence type="predicted"/>
<organism evidence="2 3">
    <name type="scientific">Helianthus annuus</name>
    <name type="common">Common sunflower</name>
    <dbReference type="NCBI Taxonomy" id="4232"/>
    <lineage>
        <taxon>Eukaryota</taxon>
        <taxon>Viridiplantae</taxon>
        <taxon>Streptophyta</taxon>
        <taxon>Embryophyta</taxon>
        <taxon>Tracheophyta</taxon>
        <taxon>Spermatophyta</taxon>
        <taxon>Magnoliopsida</taxon>
        <taxon>eudicotyledons</taxon>
        <taxon>Gunneridae</taxon>
        <taxon>Pentapetalae</taxon>
        <taxon>asterids</taxon>
        <taxon>campanulids</taxon>
        <taxon>Asterales</taxon>
        <taxon>Asteraceae</taxon>
        <taxon>Asteroideae</taxon>
        <taxon>Heliantheae alliance</taxon>
        <taxon>Heliantheae</taxon>
        <taxon>Helianthus</taxon>
    </lineage>
</organism>
<dbReference type="Proteomes" id="UP000215914">
    <property type="component" value="Chromosome 3"/>
</dbReference>
<evidence type="ECO:0000313" key="3">
    <source>
        <dbReference type="Proteomes" id="UP000215914"/>
    </source>
</evidence>
<reference evidence="3" key="1">
    <citation type="journal article" date="2017" name="Nature">
        <title>The sunflower genome provides insights into oil metabolism, flowering and Asterid evolution.</title>
        <authorList>
            <person name="Badouin H."/>
            <person name="Gouzy J."/>
            <person name="Grassa C.J."/>
            <person name="Murat F."/>
            <person name="Staton S.E."/>
            <person name="Cottret L."/>
            <person name="Lelandais-Briere C."/>
            <person name="Owens G.L."/>
            <person name="Carrere S."/>
            <person name="Mayjonade B."/>
            <person name="Legrand L."/>
            <person name="Gill N."/>
            <person name="Kane N.C."/>
            <person name="Bowers J.E."/>
            <person name="Hubner S."/>
            <person name="Bellec A."/>
            <person name="Berard A."/>
            <person name="Berges H."/>
            <person name="Blanchet N."/>
            <person name="Boniface M.C."/>
            <person name="Brunel D."/>
            <person name="Catrice O."/>
            <person name="Chaidir N."/>
            <person name="Claudel C."/>
            <person name="Donnadieu C."/>
            <person name="Faraut T."/>
            <person name="Fievet G."/>
            <person name="Helmstetter N."/>
            <person name="King M."/>
            <person name="Knapp S.J."/>
            <person name="Lai Z."/>
            <person name="Le Paslier M.C."/>
            <person name="Lippi Y."/>
            <person name="Lorenzon L."/>
            <person name="Mandel J.R."/>
            <person name="Marage G."/>
            <person name="Marchand G."/>
            <person name="Marquand E."/>
            <person name="Bret-Mestries E."/>
            <person name="Morien E."/>
            <person name="Nambeesan S."/>
            <person name="Nguyen T."/>
            <person name="Pegot-Espagnet P."/>
            <person name="Pouilly N."/>
            <person name="Raftis F."/>
            <person name="Sallet E."/>
            <person name="Schiex T."/>
            <person name="Thomas J."/>
            <person name="Vandecasteele C."/>
            <person name="Vares D."/>
            <person name="Vear F."/>
            <person name="Vautrin S."/>
            <person name="Crespi M."/>
            <person name="Mangin B."/>
            <person name="Burke J.M."/>
            <person name="Salse J."/>
            <person name="Munos S."/>
            <person name="Vincourt P."/>
            <person name="Rieseberg L.H."/>
            <person name="Langlade N.B."/>
        </authorList>
    </citation>
    <scope>NUCLEOTIDE SEQUENCE [LARGE SCALE GENOMIC DNA]</scope>
    <source>
        <strain evidence="3">cv. SF193</strain>
    </source>
</reference>
<dbReference type="InParanoid" id="A0A251V7D5"/>
<feature type="region of interest" description="Disordered" evidence="1">
    <location>
        <begin position="176"/>
        <end position="202"/>
    </location>
</feature>
<dbReference type="AlphaFoldDB" id="A0A251V7D5"/>
<accession>A0A251V7D5</accession>
<protein>
    <submittedName>
        <fullName evidence="2">Uncharacterized protein</fullName>
    </submittedName>
</protein>
<dbReference type="EMBL" id="CM007892">
    <property type="protein sequence ID" value="OTG31528.1"/>
    <property type="molecule type" value="Genomic_DNA"/>
</dbReference>
<sequence>MVKLGSGQALIGRVRFTGQFRVLVKQVSRFESAMVKPSQLGSTTTDTPSSFPPIFSNPLTLSKQKENTDINLHLLQRNPSIHTERQSNAWPPSLSSPSRFLSTTQQEIQAFKHHPQPNNPTGGLANVYRLMVGAVLPTTTPPLSFSLTRCPSRTGSGYIPSMTTMMMMVVIEDGGAKEEEPPPLHGGAGRRQPRFSGGGDVQ</sequence>
<gene>
    <name evidence="2" type="ORF">HannXRQ_Chr03g0076641</name>
</gene>
<evidence type="ECO:0000313" key="2">
    <source>
        <dbReference type="EMBL" id="OTG31528.1"/>
    </source>
</evidence>
<name>A0A251V7D5_HELAN</name>